<dbReference type="InterPro" id="IPR002645">
    <property type="entry name" value="STAS_dom"/>
</dbReference>
<dbReference type="Pfam" id="PF13466">
    <property type="entry name" value="STAS_2"/>
    <property type="match status" value="1"/>
</dbReference>
<feature type="compositionally biased region" description="Basic and acidic residues" evidence="1">
    <location>
        <begin position="1"/>
        <end position="13"/>
    </location>
</feature>
<dbReference type="Gene3D" id="3.30.750.24">
    <property type="entry name" value="STAS domain"/>
    <property type="match status" value="1"/>
</dbReference>
<sequence length="161" mass="17407">MHARDVSTPEPGHRSPYRPTHEAVPGISAGPTPSRLSPVPSTTLITDSYREGPRKVVVVRGEVDYETAPALSAALHEALRASTEGVDADLSGVAFWDCSGLNALLRLRREALAHGKTVTVRSPSRMVRRVLTLTDTSPLFLPPRPCRRATEGRSVTPPSRP</sequence>
<dbReference type="PANTHER" id="PTHR33495">
    <property type="entry name" value="ANTI-SIGMA FACTOR ANTAGONIST TM_1081-RELATED-RELATED"/>
    <property type="match status" value="1"/>
</dbReference>
<name>A0A499V206_9ACTN</name>
<evidence type="ECO:0000259" key="2">
    <source>
        <dbReference type="PROSITE" id="PS50801"/>
    </source>
</evidence>
<gene>
    <name evidence="3" type="ORF">SSPO_063090</name>
</gene>
<feature type="domain" description="STAS" evidence="2">
    <location>
        <begin position="56"/>
        <end position="134"/>
    </location>
</feature>
<evidence type="ECO:0000256" key="1">
    <source>
        <dbReference type="SAM" id="MobiDB-lite"/>
    </source>
</evidence>
<feature type="region of interest" description="Disordered" evidence="1">
    <location>
        <begin position="141"/>
        <end position="161"/>
    </location>
</feature>
<dbReference type="PANTHER" id="PTHR33495:SF2">
    <property type="entry name" value="ANTI-SIGMA FACTOR ANTAGONIST TM_1081-RELATED"/>
    <property type="match status" value="1"/>
</dbReference>
<dbReference type="GO" id="GO:0043856">
    <property type="term" value="F:anti-sigma factor antagonist activity"/>
    <property type="evidence" value="ECO:0007669"/>
    <property type="project" value="TreeGrafter"/>
</dbReference>
<evidence type="ECO:0000313" key="4">
    <source>
        <dbReference type="Proteomes" id="UP000463951"/>
    </source>
</evidence>
<dbReference type="CDD" id="cd07043">
    <property type="entry name" value="STAS_anti-anti-sigma_factors"/>
    <property type="match status" value="1"/>
</dbReference>
<reference evidence="3 4" key="1">
    <citation type="journal article" date="2020" name="Int. J. Syst. Evol. Microbiol.">
        <title>Reclassification of Streptomyces castelarensis and Streptomyces sporoclivatus as later heterotypic synonyms of Streptomyces antimycoticus.</title>
        <authorList>
            <person name="Komaki H."/>
            <person name="Tamura T."/>
        </authorList>
    </citation>
    <scope>NUCLEOTIDE SEQUENCE [LARGE SCALE GENOMIC DNA]</scope>
    <source>
        <strain evidence="3 4">NBRC 100767</strain>
    </source>
</reference>
<proteinExistence type="predicted"/>
<dbReference type="Proteomes" id="UP000463951">
    <property type="component" value="Chromosome"/>
</dbReference>
<dbReference type="AlphaFoldDB" id="A0A499V206"/>
<dbReference type="EMBL" id="AP019620">
    <property type="protein sequence ID" value="BBJ43591.1"/>
    <property type="molecule type" value="Genomic_DNA"/>
</dbReference>
<feature type="region of interest" description="Disordered" evidence="1">
    <location>
        <begin position="1"/>
        <end position="46"/>
    </location>
</feature>
<dbReference type="InterPro" id="IPR058548">
    <property type="entry name" value="MlaB-like_STAS"/>
</dbReference>
<protein>
    <recommendedName>
        <fullName evidence="2">STAS domain-containing protein</fullName>
    </recommendedName>
</protein>
<evidence type="ECO:0000313" key="3">
    <source>
        <dbReference type="EMBL" id="BBJ43591.1"/>
    </source>
</evidence>
<dbReference type="InterPro" id="IPR036513">
    <property type="entry name" value="STAS_dom_sf"/>
</dbReference>
<dbReference type="SUPFAM" id="SSF52091">
    <property type="entry name" value="SpoIIaa-like"/>
    <property type="match status" value="1"/>
</dbReference>
<dbReference type="PROSITE" id="PS50801">
    <property type="entry name" value="STAS"/>
    <property type="match status" value="1"/>
</dbReference>
<accession>A0A499V206</accession>
<organism evidence="3 4">
    <name type="scientific">Streptomyces antimycoticus</name>
    <dbReference type="NCBI Taxonomy" id="68175"/>
    <lineage>
        <taxon>Bacteria</taxon>
        <taxon>Bacillati</taxon>
        <taxon>Actinomycetota</taxon>
        <taxon>Actinomycetes</taxon>
        <taxon>Kitasatosporales</taxon>
        <taxon>Streptomycetaceae</taxon>
        <taxon>Streptomyces</taxon>
        <taxon>Streptomyces violaceusniger group</taxon>
    </lineage>
</organism>